<protein>
    <submittedName>
        <fullName evidence="3">Exportin-5-like isoform X1</fullName>
    </submittedName>
</protein>
<proteinExistence type="inferred from homology"/>
<dbReference type="Proteomes" id="UP000515154">
    <property type="component" value="Linkage group LG11"/>
</dbReference>
<dbReference type="GO" id="GO:0006405">
    <property type="term" value="P:RNA export from nucleus"/>
    <property type="evidence" value="ECO:0007669"/>
    <property type="project" value="TreeGrafter"/>
</dbReference>
<dbReference type="GO" id="GO:0006611">
    <property type="term" value="P:protein export from nucleus"/>
    <property type="evidence" value="ECO:0007669"/>
    <property type="project" value="InterPro"/>
</dbReference>
<keyword evidence="2" id="KW-1185">Reference proteome</keyword>
<dbReference type="InterPro" id="IPR045478">
    <property type="entry name" value="Exportin-5_C"/>
</dbReference>
<dbReference type="AlphaFoldDB" id="A0A6P7SWK3"/>
<dbReference type="InterPro" id="IPR016024">
    <property type="entry name" value="ARM-type_fold"/>
</dbReference>
<dbReference type="InterPro" id="IPR011989">
    <property type="entry name" value="ARM-like"/>
</dbReference>
<dbReference type="PANTHER" id="PTHR11223:SF3">
    <property type="entry name" value="EXPORTIN-5"/>
    <property type="match status" value="1"/>
</dbReference>
<dbReference type="PROSITE" id="PS50166">
    <property type="entry name" value="IMPORTIN_B_NT"/>
    <property type="match status" value="1"/>
</dbReference>
<accession>A0A6P7SWK3</accession>
<dbReference type="GO" id="GO:0005737">
    <property type="term" value="C:cytoplasm"/>
    <property type="evidence" value="ECO:0007669"/>
    <property type="project" value="TreeGrafter"/>
</dbReference>
<dbReference type="InterPro" id="IPR045065">
    <property type="entry name" value="XPO1/5"/>
</dbReference>
<sequence length="1185" mass="135155">MDTDVQHLITAVDTVMNPAVSQQERILAHQVCDELKEMPSKSIKFGLILAQKDYSPIIRHFGLQLLEHCIKYRWNDLTPEEKNRMKKSALELISTGTQGILVEEHHIKDAVSRITVEILKRDWPQLWATLLKDLEILSRQGETQTELVLMVFLRVVEDVIAFQSIPQQRRREIQQTLTANLGDLFKFFLAKLNYHKGQYQSLQQSTERDFQMRALVHCRVCEAVLQTLCGFVEWVPMSHILDDNSLLLRLLCLLLNDKSLQLMAAECLLLIVSRRGRLEERKPLLILFSDDAMSIIFTAAIEANNSSTDERYYLFLKRLCQVFTEIGKQLCALWGYSEDVQKPPTFTKYLEAVLAFTEHPSRFLGSLTHSLWASFLRHEIISEDETLMSFIPRLVRSATTTIIKVGFPSQNNSPSCSYALLDFDSDEEFNLFFSRYRAEVAETLRLATRINPKCTFEAVATWLQDLLQKPVDIGGGTERGNCNLSSPAFLEWDGLTTFLESVMSRLTTSPNPQPDRAAGVQLLKQVLDYNTQDPLILSCLLSCVSALFTFLNDSLETLPIVLDKIFSAVVFNLPGQTKSTRSKAVKNVRQHACSVLVKVCKQYPDLLFPVFPSLYQHIQNIAKDPIQLSQMEKCILTEALILISNQSQNFDKQSTFIEEVLQPVKEIWLSNSFELAFQSPEKFMSFVGLDQPPVEPSTDDLSGINRSQISYCIITILAVMKRSKWPDDFQIAKSGGFVNPSLDSTVQIRNPATPHISILLNNLFALLRTLSALWLQENLKLRHPDFCNAYDLQEVDKLAVLGIQPPYIDNTDSTISKQPVERMQNFIGNIHDNGYHILGNAGLCLGYEFYAHPELSTLLLNYVLINLNNIPDYRLRPIIRVFMKPYVQHCPREYFVTAVLPLLSKLCPYMYQRLSLKWEQINKRCQDASSVDEDKEVLEDQLTRQLTREYLELLGVICMNKKPETEDNIDDMEVVSQGAPTRDDNLSELGQMCMKTEDIYPFIFLCVYDGLLWRDSSTCHKCISLGWPVLKQMLADKTVTSAVAHHLLHAVLLGLKLHGQHEAGQAMLLSLGLQVYEVLRPLFPDIRLVMQQQIPYCTETSLKSFDDKVLHVAPQKQSDKRKKDAFKKLVSDIIGKNLGEHFKKERHFEKLPPIFQLKNKLPSLDILDASESTGLANLFCVDATK</sequence>
<comment type="similarity">
    <text evidence="1">Belongs to the exportin family.</text>
</comment>
<dbReference type="Pfam" id="PF03810">
    <property type="entry name" value="IBN_N"/>
    <property type="match status" value="1"/>
</dbReference>
<dbReference type="InterPro" id="IPR001494">
    <property type="entry name" value="Importin-beta_N"/>
</dbReference>
<dbReference type="GO" id="GO:0042565">
    <property type="term" value="C:RNA nuclear export complex"/>
    <property type="evidence" value="ECO:0007669"/>
    <property type="project" value="TreeGrafter"/>
</dbReference>
<dbReference type="Gene3D" id="1.25.10.10">
    <property type="entry name" value="Leucine-rich Repeat Variant"/>
    <property type="match status" value="1"/>
</dbReference>
<dbReference type="GO" id="GO:0005634">
    <property type="term" value="C:nucleus"/>
    <property type="evidence" value="ECO:0007669"/>
    <property type="project" value="TreeGrafter"/>
</dbReference>
<dbReference type="GO" id="GO:0031267">
    <property type="term" value="F:small GTPase binding"/>
    <property type="evidence" value="ECO:0007669"/>
    <property type="project" value="InterPro"/>
</dbReference>
<dbReference type="GO" id="GO:0005049">
    <property type="term" value="F:nuclear export signal receptor activity"/>
    <property type="evidence" value="ECO:0007669"/>
    <property type="project" value="InterPro"/>
</dbReference>
<dbReference type="SUPFAM" id="SSF48371">
    <property type="entry name" value="ARM repeat"/>
    <property type="match status" value="1"/>
</dbReference>
<evidence type="ECO:0000313" key="3">
    <source>
        <dbReference type="RefSeq" id="XP_029642627.1"/>
    </source>
</evidence>
<dbReference type="Pfam" id="PF19273">
    <property type="entry name" value="Exportin-5"/>
    <property type="match status" value="1"/>
</dbReference>
<evidence type="ECO:0000256" key="1">
    <source>
        <dbReference type="ARBA" id="ARBA00009466"/>
    </source>
</evidence>
<organism evidence="2 3">
    <name type="scientific">Octopus sinensis</name>
    <name type="common">East Asian common octopus</name>
    <dbReference type="NCBI Taxonomy" id="2607531"/>
    <lineage>
        <taxon>Eukaryota</taxon>
        <taxon>Metazoa</taxon>
        <taxon>Spiralia</taxon>
        <taxon>Lophotrochozoa</taxon>
        <taxon>Mollusca</taxon>
        <taxon>Cephalopoda</taxon>
        <taxon>Coleoidea</taxon>
        <taxon>Octopodiformes</taxon>
        <taxon>Octopoda</taxon>
        <taxon>Incirrata</taxon>
        <taxon>Octopodidae</taxon>
        <taxon>Octopus</taxon>
    </lineage>
</organism>
<name>A0A6P7SWK3_9MOLL</name>
<reference evidence="3" key="1">
    <citation type="submission" date="2025-08" db="UniProtKB">
        <authorList>
            <consortium name="RefSeq"/>
        </authorList>
    </citation>
    <scope>IDENTIFICATION</scope>
</reference>
<dbReference type="GO" id="GO:0003723">
    <property type="term" value="F:RNA binding"/>
    <property type="evidence" value="ECO:0007669"/>
    <property type="project" value="TreeGrafter"/>
</dbReference>
<evidence type="ECO:0000313" key="2">
    <source>
        <dbReference type="Proteomes" id="UP000515154"/>
    </source>
</evidence>
<dbReference type="Pfam" id="PF08389">
    <property type="entry name" value="Xpo1"/>
    <property type="match status" value="1"/>
</dbReference>
<dbReference type="RefSeq" id="XP_029642627.1">
    <property type="nucleotide sequence ID" value="XM_029786767.2"/>
</dbReference>
<dbReference type="KEGG" id="osn:115217152"/>
<dbReference type="InterPro" id="IPR013598">
    <property type="entry name" value="Exportin-1/Importin-b-like"/>
</dbReference>
<dbReference type="PANTHER" id="PTHR11223">
    <property type="entry name" value="EXPORTIN 1/5"/>
    <property type="match status" value="1"/>
</dbReference>
<gene>
    <name evidence="3" type="primary">LOC115217152</name>
</gene>